<keyword evidence="3" id="KW-1185">Reference proteome</keyword>
<dbReference type="OrthoDB" id="5427399at2759"/>
<dbReference type="EMBL" id="JAOQAZ010000032">
    <property type="protein sequence ID" value="KAJ4249801.1"/>
    <property type="molecule type" value="Genomic_DNA"/>
</dbReference>
<feature type="region of interest" description="Disordered" evidence="1">
    <location>
        <begin position="350"/>
        <end position="369"/>
    </location>
</feature>
<name>A0A9W8RPT1_9HYPO</name>
<dbReference type="AlphaFoldDB" id="A0A9W8RPT1"/>
<proteinExistence type="predicted"/>
<evidence type="ECO:0000313" key="3">
    <source>
        <dbReference type="Proteomes" id="UP001152049"/>
    </source>
</evidence>
<sequence length="578" mass="67645">MPSMDYSLSVETITRFIQRNTSRCTFNFGFHFFLVPTLDFIAKRNLSSNLLPKITQLLYADEDAAAATSTALTYVSEAYSMAFSTLHRLDLCVTGRKHGATALEGLLACLENAHNLTSLKICQEMARTRHYIYDTPNLVGLIPTLPRLTEVHFVDTYVEEDQLTGMDREDIFYGRDLPLSAPIEFICRHARTLKRVHITSSAIEKRALEQLASLNSLQLERFVVISGDDLDEDRQEHIGEETILAYVNRVNQYDQQRPPLPYLPEERDTELHTHDAIFDNDACMDSATYDTRDNRWEKRGYDSSDVQLLDSRTLDQRDEHGIAHYVAARRIKNDDTGLWVDPDGVYYNPSTDEEITDPENKSYQPSDDSWTTQEQRTWDWKLGLWKDGKTGKLSRFAVDREPLGRPQFHSLDFYKDDSYMRPFYDKEEENHLLRVEGTPRWDWGRDQEGRVWYWQASGTAGHKTEMWYFEHKDEHAYSHDPLEFWDDFYDEPEDKAEATPFGWRLAVFARKMDEVGSEIPQEGTCKFLTLYERSDDPMYHEENWWQELPVPDDIDVYSKQDWFYLCEDFVEVVRGDAR</sequence>
<protein>
    <submittedName>
        <fullName evidence="2">Uncharacterized protein</fullName>
    </submittedName>
</protein>
<accession>A0A9W8RPT1</accession>
<comment type="caution">
    <text evidence="2">The sequence shown here is derived from an EMBL/GenBank/DDBJ whole genome shotgun (WGS) entry which is preliminary data.</text>
</comment>
<evidence type="ECO:0000256" key="1">
    <source>
        <dbReference type="SAM" id="MobiDB-lite"/>
    </source>
</evidence>
<dbReference type="Proteomes" id="UP001152049">
    <property type="component" value="Unassembled WGS sequence"/>
</dbReference>
<evidence type="ECO:0000313" key="2">
    <source>
        <dbReference type="EMBL" id="KAJ4249801.1"/>
    </source>
</evidence>
<gene>
    <name evidence="2" type="ORF">NW762_012144</name>
</gene>
<organism evidence="2 3">
    <name type="scientific">Fusarium torreyae</name>
    <dbReference type="NCBI Taxonomy" id="1237075"/>
    <lineage>
        <taxon>Eukaryota</taxon>
        <taxon>Fungi</taxon>
        <taxon>Dikarya</taxon>
        <taxon>Ascomycota</taxon>
        <taxon>Pezizomycotina</taxon>
        <taxon>Sordariomycetes</taxon>
        <taxon>Hypocreomycetidae</taxon>
        <taxon>Hypocreales</taxon>
        <taxon>Nectriaceae</taxon>
        <taxon>Fusarium</taxon>
    </lineage>
</organism>
<reference evidence="2" key="1">
    <citation type="submission" date="2022-09" db="EMBL/GenBank/DDBJ databases">
        <title>Fusarium specimens isolated from Avocado Roots.</title>
        <authorList>
            <person name="Stajich J."/>
            <person name="Roper C."/>
            <person name="Heimlech-Rivalta G."/>
        </authorList>
    </citation>
    <scope>NUCLEOTIDE SEQUENCE</scope>
    <source>
        <strain evidence="2">CF00136</strain>
    </source>
</reference>